<gene>
    <name evidence="7" type="ORF">L3049_03110</name>
</gene>
<evidence type="ECO:0000256" key="2">
    <source>
        <dbReference type="ARBA" id="ARBA00022679"/>
    </source>
</evidence>
<dbReference type="EMBL" id="JAKJSC010000001">
    <property type="protein sequence ID" value="MDE5416984.1"/>
    <property type="molecule type" value="Genomic_DNA"/>
</dbReference>
<reference evidence="7 8" key="1">
    <citation type="submission" date="2022-01" db="EMBL/GenBank/DDBJ databases">
        <title>Labilibaculum sp. nov, a marine bacterium isolated from Antarctica.</title>
        <authorList>
            <person name="Dai W."/>
        </authorList>
    </citation>
    <scope>NUCLEOTIDE SEQUENCE [LARGE SCALE GENOMIC DNA]</scope>
    <source>
        <strain evidence="7 8">DW002</strain>
    </source>
</reference>
<evidence type="ECO:0000259" key="6">
    <source>
        <dbReference type="SMART" id="SM01144"/>
    </source>
</evidence>
<dbReference type="Proteomes" id="UP001528920">
    <property type="component" value="Unassembled WGS sequence"/>
</dbReference>
<evidence type="ECO:0000256" key="4">
    <source>
        <dbReference type="ARBA" id="ARBA00022694"/>
    </source>
</evidence>
<dbReference type="EC" id="2.5.1.25" evidence="1"/>
<dbReference type="Pfam" id="PF03942">
    <property type="entry name" value="DTW"/>
    <property type="match status" value="1"/>
</dbReference>
<organism evidence="7 8">
    <name type="scientific">Paralabilibaculum antarcticum</name>
    <dbReference type="NCBI Taxonomy" id="2912572"/>
    <lineage>
        <taxon>Bacteria</taxon>
        <taxon>Pseudomonadati</taxon>
        <taxon>Bacteroidota</taxon>
        <taxon>Bacteroidia</taxon>
        <taxon>Marinilabiliales</taxon>
        <taxon>Marinifilaceae</taxon>
        <taxon>Paralabilibaculum</taxon>
    </lineage>
</organism>
<evidence type="ECO:0000313" key="8">
    <source>
        <dbReference type="Proteomes" id="UP001528920"/>
    </source>
</evidence>
<comment type="similarity">
    <text evidence="5">Belongs to the TDD superfamily. DTWD2 family.</text>
</comment>
<dbReference type="RefSeq" id="WP_275108322.1">
    <property type="nucleotide sequence ID" value="NZ_JAKJSC010000001.1"/>
</dbReference>
<feature type="domain" description="DTW" evidence="6">
    <location>
        <begin position="8"/>
        <end position="207"/>
    </location>
</feature>
<protein>
    <recommendedName>
        <fullName evidence="1">tRNA-uridine aminocarboxypropyltransferase</fullName>
        <ecNumber evidence="1">2.5.1.25</ecNumber>
    </recommendedName>
</protein>
<evidence type="ECO:0000256" key="1">
    <source>
        <dbReference type="ARBA" id="ARBA00012386"/>
    </source>
</evidence>
<evidence type="ECO:0000256" key="5">
    <source>
        <dbReference type="ARBA" id="ARBA00034489"/>
    </source>
</evidence>
<dbReference type="PANTHER" id="PTHR21392">
    <property type="entry name" value="TRNA-URIDINE AMINOCARBOXYPROPYLTRANSFERASE 2"/>
    <property type="match status" value="1"/>
</dbReference>
<sequence length="241" mass="28315">MQVEIKNPRIKCYKCNRPSSTCICKHISPFQTKTRFIILMHPKEYKKEKNGTGHMTNLQLENSEIIVGVDFTNNKRVNEILNKENSSSFLLYPGEDNFNLSIRKSSEINSFMGDNPHIFILDGTWPCARKMLKLSKNLQKLKRVSFDNEIKSKFIIKQQPEPLCLSTIESTYTVLNLLKEGDVEQCETKDFLIPFEKMIEHQVEYILNPNINSYRPSKTREIIPKDRYKKRAQRSIFFKQE</sequence>
<evidence type="ECO:0000256" key="3">
    <source>
        <dbReference type="ARBA" id="ARBA00022691"/>
    </source>
</evidence>
<dbReference type="PANTHER" id="PTHR21392:SF0">
    <property type="entry name" value="TRNA-URIDINE AMINOCARBOXYPROPYLTRANSFERASE 2"/>
    <property type="match status" value="1"/>
</dbReference>
<keyword evidence="2" id="KW-0808">Transferase</keyword>
<dbReference type="InterPro" id="IPR005636">
    <property type="entry name" value="DTW"/>
</dbReference>
<proteinExistence type="inferred from homology"/>
<keyword evidence="4" id="KW-0819">tRNA processing</keyword>
<dbReference type="SMART" id="SM01144">
    <property type="entry name" value="DTW"/>
    <property type="match status" value="1"/>
</dbReference>
<evidence type="ECO:0000313" key="7">
    <source>
        <dbReference type="EMBL" id="MDE5416984.1"/>
    </source>
</evidence>
<comment type="caution">
    <text evidence="7">The sequence shown here is derived from an EMBL/GenBank/DDBJ whole genome shotgun (WGS) entry which is preliminary data.</text>
</comment>
<dbReference type="InterPro" id="IPR039262">
    <property type="entry name" value="DTWD2/TAPT"/>
</dbReference>
<keyword evidence="3" id="KW-0949">S-adenosyl-L-methionine</keyword>
<name>A0ABT5VRR1_9BACT</name>
<keyword evidence="8" id="KW-1185">Reference proteome</keyword>
<accession>A0ABT5VRR1</accession>